<protein>
    <submittedName>
        <fullName evidence="2">Uncharacterized protein</fullName>
    </submittedName>
</protein>
<sequence length="69" mass="7694">MAPSKLFVAVLIICLAGAMAQSYDYKVQNCHGNYSSGQTEQSVLMFRVDMGVCPHSVYIFMRTYMCSIS</sequence>
<evidence type="ECO:0000256" key="1">
    <source>
        <dbReference type="SAM" id="SignalP"/>
    </source>
</evidence>
<evidence type="ECO:0000313" key="2">
    <source>
        <dbReference type="EMBL" id="KAH3817426.1"/>
    </source>
</evidence>
<organism evidence="2 3">
    <name type="scientific">Dreissena polymorpha</name>
    <name type="common">Zebra mussel</name>
    <name type="synonym">Mytilus polymorpha</name>
    <dbReference type="NCBI Taxonomy" id="45954"/>
    <lineage>
        <taxon>Eukaryota</taxon>
        <taxon>Metazoa</taxon>
        <taxon>Spiralia</taxon>
        <taxon>Lophotrochozoa</taxon>
        <taxon>Mollusca</taxon>
        <taxon>Bivalvia</taxon>
        <taxon>Autobranchia</taxon>
        <taxon>Heteroconchia</taxon>
        <taxon>Euheterodonta</taxon>
        <taxon>Imparidentia</taxon>
        <taxon>Neoheterodontei</taxon>
        <taxon>Myida</taxon>
        <taxon>Dreissenoidea</taxon>
        <taxon>Dreissenidae</taxon>
        <taxon>Dreissena</taxon>
    </lineage>
</organism>
<dbReference type="AlphaFoldDB" id="A0A9D4GHF2"/>
<comment type="caution">
    <text evidence="2">The sequence shown here is derived from an EMBL/GenBank/DDBJ whole genome shotgun (WGS) entry which is preliminary data.</text>
</comment>
<gene>
    <name evidence="2" type="ORF">DPMN_118961</name>
</gene>
<keyword evidence="1" id="KW-0732">Signal</keyword>
<feature type="signal peptide" evidence="1">
    <location>
        <begin position="1"/>
        <end position="20"/>
    </location>
</feature>
<reference evidence="2" key="2">
    <citation type="submission" date="2020-11" db="EMBL/GenBank/DDBJ databases">
        <authorList>
            <person name="McCartney M.A."/>
            <person name="Auch B."/>
            <person name="Kono T."/>
            <person name="Mallez S."/>
            <person name="Becker A."/>
            <person name="Gohl D.M."/>
            <person name="Silverstein K.A.T."/>
            <person name="Koren S."/>
            <person name="Bechman K.B."/>
            <person name="Herman A."/>
            <person name="Abrahante J.E."/>
            <person name="Garbe J."/>
        </authorList>
    </citation>
    <scope>NUCLEOTIDE SEQUENCE</scope>
    <source>
        <strain evidence="2">Duluth1</strain>
        <tissue evidence="2">Whole animal</tissue>
    </source>
</reference>
<evidence type="ECO:0000313" key="3">
    <source>
        <dbReference type="Proteomes" id="UP000828390"/>
    </source>
</evidence>
<dbReference type="EMBL" id="JAIWYP010000005">
    <property type="protein sequence ID" value="KAH3817426.1"/>
    <property type="molecule type" value="Genomic_DNA"/>
</dbReference>
<reference evidence="2" key="1">
    <citation type="journal article" date="2019" name="bioRxiv">
        <title>The Genome of the Zebra Mussel, Dreissena polymorpha: A Resource for Invasive Species Research.</title>
        <authorList>
            <person name="McCartney M.A."/>
            <person name="Auch B."/>
            <person name="Kono T."/>
            <person name="Mallez S."/>
            <person name="Zhang Y."/>
            <person name="Obille A."/>
            <person name="Becker A."/>
            <person name="Abrahante J.E."/>
            <person name="Garbe J."/>
            <person name="Badalamenti J.P."/>
            <person name="Herman A."/>
            <person name="Mangelson H."/>
            <person name="Liachko I."/>
            <person name="Sullivan S."/>
            <person name="Sone E.D."/>
            <person name="Koren S."/>
            <person name="Silverstein K.A.T."/>
            <person name="Beckman K.B."/>
            <person name="Gohl D.M."/>
        </authorList>
    </citation>
    <scope>NUCLEOTIDE SEQUENCE</scope>
    <source>
        <strain evidence="2">Duluth1</strain>
        <tissue evidence="2">Whole animal</tissue>
    </source>
</reference>
<feature type="chain" id="PRO_5038647004" evidence="1">
    <location>
        <begin position="21"/>
        <end position="69"/>
    </location>
</feature>
<accession>A0A9D4GHF2</accession>
<name>A0A9D4GHF2_DREPO</name>
<dbReference type="Proteomes" id="UP000828390">
    <property type="component" value="Unassembled WGS sequence"/>
</dbReference>
<keyword evidence="3" id="KW-1185">Reference proteome</keyword>
<proteinExistence type="predicted"/>